<reference evidence="3" key="1">
    <citation type="journal article" date="2020" name="Stud. Mycol.">
        <title>101 Dothideomycetes genomes: a test case for predicting lifestyles and emergence of pathogens.</title>
        <authorList>
            <person name="Haridas S."/>
            <person name="Albert R."/>
            <person name="Binder M."/>
            <person name="Bloem J."/>
            <person name="Labutti K."/>
            <person name="Salamov A."/>
            <person name="Andreopoulos B."/>
            <person name="Baker S."/>
            <person name="Barry K."/>
            <person name="Bills G."/>
            <person name="Bluhm B."/>
            <person name="Cannon C."/>
            <person name="Castanera R."/>
            <person name="Culley D."/>
            <person name="Daum C."/>
            <person name="Ezra D."/>
            <person name="Gonzalez J."/>
            <person name="Henrissat B."/>
            <person name="Kuo A."/>
            <person name="Liang C."/>
            <person name="Lipzen A."/>
            <person name="Lutzoni F."/>
            <person name="Magnuson J."/>
            <person name="Mondo S."/>
            <person name="Nolan M."/>
            <person name="Ohm R."/>
            <person name="Pangilinan J."/>
            <person name="Park H.-J."/>
            <person name="Ramirez L."/>
            <person name="Alfaro M."/>
            <person name="Sun H."/>
            <person name="Tritt A."/>
            <person name="Yoshinaga Y."/>
            <person name="Zwiers L.-H."/>
            <person name="Turgeon B."/>
            <person name="Goodwin S."/>
            <person name="Spatafora J."/>
            <person name="Crous P."/>
            <person name="Grigoriev I."/>
        </authorList>
    </citation>
    <scope>NUCLEOTIDE SEQUENCE</scope>
    <source>
        <strain evidence="3">CBS 133067</strain>
    </source>
</reference>
<proteinExistence type="predicted"/>
<dbReference type="OrthoDB" id="3364132at2759"/>
<organism evidence="3 4">
    <name type="scientific">Rhizodiscina lignyota</name>
    <dbReference type="NCBI Taxonomy" id="1504668"/>
    <lineage>
        <taxon>Eukaryota</taxon>
        <taxon>Fungi</taxon>
        <taxon>Dikarya</taxon>
        <taxon>Ascomycota</taxon>
        <taxon>Pezizomycotina</taxon>
        <taxon>Dothideomycetes</taxon>
        <taxon>Pleosporomycetidae</taxon>
        <taxon>Aulographales</taxon>
        <taxon>Rhizodiscinaceae</taxon>
        <taxon>Rhizodiscina</taxon>
    </lineage>
</organism>
<protein>
    <recommendedName>
        <fullName evidence="2">DUF7918 domain-containing protein</fullName>
    </recommendedName>
</protein>
<evidence type="ECO:0000256" key="1">
    <source>
        <dbReference type="SAM" id="MobiDB-lite"/>
    </source>
</evidence>
<accession>A0A9P4M7F5</accession>
<feature type="compositionally biased region" description="Acidic residues" evidence="1">
    <location>
        <begin position="274"/>
        <end position="285"/>
    </location>
</feature>
<dbReference type="InterPro" id="IPR057678">
    <property type="entry name" value="DUF7918"/>
</dbReference>
<evidence type="ECO:0000259" key="2">
    <source>
        <dbReference type="Pfam" id="PF25534"/>
    </source>
</evidence>
<name>A0A9P4M7F5_9PEZI</name>
<sequence>MTGVRVDIMSGGRILKEYNIDDDEAEQPNTITKYIESKSGERFQIHLNISRWFPYAQYAIAVHIYIDGEEVDSILWSEDDLTSGKDIIQNGAHRYEKGEWVLRKYLFSKLEIDDGDVRKITEREKVKIQSLGVISVRFWRVKKVKKVMPGIPSGYLNDVGVVPEKALKGSAISHRATFEEKMPTNPCTVWNSQQIDPWEKPFATFNFRFRSLAALKDLHIIPRSPSPEPFEVRMKKNPESLTREELLEFARRHTTTDEFHKRVKLESLKRERPNDDDDASDDEDVPVVTDARPHKRARPDSTAEIIDLTE</sequence>
<feature type="region of interest" description="Disordered" evidence="1">
    <location>
        <begin position="264"/>
        <end position="310"/>
    </location>
</feature>
<feature type="domain" description="DUF7918" evidence="2">
    <location>
        <begin position="3"/>
        <end position="224"/>
    </location>
</feature>
<dbReference type="PANTHER" id="PTHR36223">
    <property type="entry name" value="BETA-LACTAMASE-TYPE TRANSPEPTIDASE FOLD DOMAIN CONTAINING PROTEIN"/>
    <property type="match status" value="1"/>
</dbReference>
<evidence type="ECO:0000313" key="4">
    <source>
        <dbReference type="Proteomes" id="UP000799772"/>
    </source>
</evidence>
<dbReference type="Proteomes" id="UP000799772">
    <property type="component" value="Unassembled WGS sequence"/>
</dbReference>
<dbReference type="Pfam" id="PF25534">
    <property type="entry name" value="DUF7918"/>
    <property type="match status" value="1"/>
</dbReference>
<evidence type="ECO:0000313" key="3">
    <source>
        <dbReference type="EMBL" id="KAF2100646.1"/>
    </source>
</evidence>
<comment type="caution">
    <text evidence="3">The sequence shown here is derived from an EMBL/GenBank/DDBJ whole genome shotgun (WGS) entry which is preliminary data.</text>
</comment>
<keyword evidence="4" id="KW-1185">Reference proteome</keyword>
<dbReference type="EMBL" id="ML978124">
    <property type="protein sequence ID" value="KAF2100646.1"/>
    <property type="molecule type" value="Genomic_DNA"/>
</dbReference>
<gene>
    <name evidence="3" type="ORF">NA57DRAFT_54724</name>
</gene>
<dbReference type="PANTHER" id="PTHR36223:SF1">
    <property type="entry name" value="TRANSCRIPTION ELONGATION FACTOR EAF N-TERMINAL DOMAIN-CONTAINING PROTEIN"/>
    <property type="match status" value="1"/>
</dbReference>
<feature type="compositionally biased region" description="Basic and acidic residues" evidence="1">
    <location>
        <begin position="264"/>
        <end position="273"/>
    </location>
</feature>
<dbReference type="AlphaFoldDB" id="A0A9P4M7F5"/>